<keyword evidence="2" id="KW-1185">Reference proteome</keyword>
<gene>
    <name evidence="1" type="ORF">GPUH_LOCUS9111</name>
</gene>
<reference evidence="3" key="1">
    <citation type="submission" date="2016-06" db="UniProtKB">
        <authorList>
            <consortium name="WormBaseParasite"/>
        </authorList>
    </citation>
    <scope>IDENTIFICATION</scope>
</reference>
<reference evidence="1 2" key="2">
    <citation type="submission" date="2018-11" db="EMBL/GenBank/DDBJ databases">
        <authorList>
            <consortium name="Pathogen Informatics"/>
        </authorList>
    </citation>
    <scope>NUCLEOTIDE SEQUENCE [LARGE SCALE GENOMIC DNA]</scope>
</reference>
<dbReference type="AlphaFoldDB" id="A0A183DK68"/>
<name>A0A183DK68_9BILA</name>
<dbReference type="Proteomes" id="UP000271098">
    <property type="component" value="Unassembled WGS sequence"/>
</dbReference>
<dbReference type="EMBL" id="UYRT01028734">
    <property type="protein sequence ID" value="VDK68276.1"/>
    <property type="molecule type" value="Genomic_DNA"/>
</dbReference>
<proteinExistence type="predicted"/>
<accession>A0A183DK68</accession>
<evidence type="ECO:0000313" key="3">
    <source>
        <dbReference type="WBParaSite" id="GPUH_0000911901-mRNA-1"/>
    </source>
</evidence>
<organism evidence="3">
    <name type="scientific">Gongylonema pulchrum</name>
    <dbReference type="NCBI Taxonomy" id="637853"/>
    <lineage>
        <taxon>Eukaryota</taxon>
        <taxon>Metazoa</taxon>
        <taxon>Ecdysozoa</taxon>
        <taxon>Nematoda</taxon>
        <taxon>Chromadorea</taxon>
        <taxon>Rhabditida</taxon>
        <taxon>Spirurina</taxon>
        <taxon>Spiruromorpha</taxon>
        <taxon>Spiruroidea</taxon>
        <taxon>Gongylonematidae</taxon>
        <taxon>Gongylonema</taxon>
    </lineage>
</organism>
<dbReference type="WBParaSite" id="GPUH_0000911901-mRNA-1">
    <property type="protein sequence ID" value="GPUH_0000911901-mRNA-1"/>
    <property type="gene ID" value="GPUH_0000911901"/>
</dbReference>
<evidence type="ECO:0000313" key="2">
    <source>
        <dbReference type="Proteomes" id="UP000271098"/>
    </source>
</evidence>
<protein>
    <submittedName>
        <fullName evidence="3">TRAF-type domain-containing protein</fullName>
    </submittedName>
</protein>
<evidence type="ECO:0000313" key="1">
    <source>
        <dbReference type="EMBL" id="VDK68276.1"/>
    </source>
</evidence>
<sequence>MFDGDGHRASGRAVAFRSEISGLLSCRSHTSRCSSDVDADGVPLIYRCRLLYRCDERRPAVEGLSELHLLNHAMSDCPVELDRDRRCTLGESRCSMDFELTCRSTDDFDWPFMAELNKEQDEEEELSFTETAKFCGAPKLLSAPALALLLLRASFNSWSIWSADRTVLTFRTSITSIQVFQKNFCASSPMRIPVHLHIYFGSFINF</sequence>